<name>A0A200QV88_MACCD</name>
<dbReference type="AlphaFoldDB" id="A0A200QV88"/>
<dbReference type="EMBL" id="MVGT01001054">
    <property type="protein sequence ID" value="OVA14362.1"/>
    <property type="molecule type" value="Genomic_DNA"/>
</dbReference>
<dbReference type="PANTHER" id="PTHR31579:SF49">
    <property type="entry name" value="DUF506 FAMILY PROTEIN"/>
    <property type="match status" value="1"/>
</dbReference>
<evidence type="ECO:0000313" key="2">
    <source>
        <dbReference type="Proteomes" id="UP000195402"/>
    </source>
</evidence>
<protein>
    <submittedName>
        <fullName evidence="1">Uncharacterized protein</fullName>
    </submittedName>
</protein>
<dbReference type="Pfam" id="PF04720">
    <property type="entry name" value="PDDEXK_6"/>
    <property type="match status" value="1"/>
</dbReference>
<dbReference type="STRING" id="56857.A0A200QV88"/>
<dbReference type="OrthoDB" id="747933at2759"/>
<keyword evidence="2" id="KW-1185">Reference proteome</keyword>
<sequence>MAKACDEHHNLINQLPESYVGKSEHLSSILRVISSAAKRSMKEKNIPMGPWQKHEMVRFYLAEMVFGPVLA</sequence>
<reference evidence="1 2" key="1">
    <citation type="journal article" date="2017" name="Mol. Plant">
        <title>The Genome of Medicinal Plant Macleaya cordata Provides New Insights into Benzylisoquinoline Alkaloids Metabolism.</title>
        <authorList>
            <person name="Liu X."/>
            <person name="Liu Y."/>
            <person name="Huang P."/>
            <person name="Ma Y."/>
            <person name="Qing Z."/>
            <person name="Tang Q."/>
            <person name="Cao H."/>
            <person name="Cheng P."/>
            <person name="Zheng Y."/>
            <person name="Yuan Z."/>
            <person name="Zhou Y."/>
            <person name="Liu J."/>
            <person name="Tang Z."/>
            <person name="Zhuo Y."/>
            <person name="Zhang Y."/>
            <person name="Yu L."/>
            <person name="Huang J."/>
            <person name="Yang P."/>
            <person name="Peng Q."/>
            <person name="Zhang J."/>
            <person name="Jiang W."/>
            <person name="Zhang Z."/>
            <person name="Lin K."/>
            <person name="Ro D.K."/>
            <person name="Chen X."/>
            <person name="Xiong X."/>
            <person name="Shang Y."/>
            <person name="Huang S."/>
            <person name="Zeng J."/>
        </authorList>
    </citation>
    <scope>NUCLEOTIDE SEQUENCE [LARGE SCALE GENOMIC DNA]</scope>
    <source>
        <strain evidence="2">cv. BLH2017</strain>
        <tissue evidence="1">Root</tissue>
    </source>
</reference>
<organism evidence="1 2">
    <name type="scientific">Macleaya cordata</name>
    <name type="common">Five-seeded plume-poppy</name>
    <name type="synonym">Bocconia cordata</name>
    <dbReference type="NCBI Taxonomy" id="56857"/>
    <lineage>
        <taxon>Eukaryota</taxon>
        <taxon>Viridiplantae</taxon>
        <taxon>Streptophyta</taxon>
        <taxon>Embryophyta</taxon>
        <taxon>Tracheophyta</taxon>
        <taxon>Spermatophyta</taxon>
        <taxon>Magnoliopsida</taxon>
        <taxon>Ranunculales</taxon>
        <taxon>Papaveraceae</taxon>
        <taxon>Papaveroideae</taxon>
        <taxon>Macleaya</taxon>
    </lineage>
</organism>
<dbReference type="InterPro" id="IPR006502">
    <property type="entry name" value="PDDEXK-like"/>
</dbReference>
<evidence type="ECO:0000313" key="1">
    <source>
        <dbReference type="EMBL" id="OVA14362.1"/>
    </source>
</evidence>
<dbReference type="PANTHER" id="PTHR31579">
    <property type="entry name" value="OS03G0796600 PROTEIN"/>
    <property type="match status" value="1"/>
</dbReference>
<dbReference type="InParanoid" id="A0A200QV88"/>
<accession>A0A200QV88</accession>
<proteinExistence type="predicted"/>
<dbReference type="Proteomes" id="UP000195402">
    <property type="component" value="Unassembled WGS sequence"/>
</dbReference>
<comment type="caution">
    <text evidence="1">The sequence shown here is derived from an EMBL/GenBank/DDBJ whole genome shotgun (WGS) entry which is preliminary data.</text>
</comment>
<gene>
    <name evidence="1" type="ORF">BVC80_8317g2</name>
</gene>